<keyword evidence="3" id="KW-1185">Reference proteome</keyword>
<evidence type="ECO:0000313" key="2">
    <source>
        <dbReference type="EMBL" id="GFR42044.1"/>
    </source>
</evidence>
<name>A0AAD3DHQ7_9CHLO</name>
<accession>A0AAD3DHQ7</accession>
<feature type="compositionally biased region" description="Polar residues" evidence="1">
    <location>
        <begin position="1"/>
        <end position="13"/>
    </location>
</feature>
<reference evidence="2 3" key="1">
    <citation type="journal article" date="2021" name="Sci. Rep.">
        <title>Genome sequencing of the multicellular alga Astrephomene provides insights into convergent evolution of germ-soma differentiation.</title>
        <authorList>
            <person name="Yamashita S."/>
            <person name="Yamamoto K."/>
            <person name="Matsuzaki R."/>
            <person name="Suzuki S."/>
            <person name="Yamaguchi H."/>
            <person name="Hirooka S."/>
            <person name="Minakuchi Y."/>
            <person name="Miyagishima S."/>
            <person name="Kawachi M."/>
            <person name="Toyoda A."/>
            <person name="Nozaki H."/>
        </authorList>
    </citation>
    <scope>NUCLEOTIDE SEQUENCE [LARGE SCALE GENOMIC DNA]</scope>
    <source>
        <strain evidence="2 3">NIES-4017</strain>
    </source>
</reference>
<dbReference type="Proteomes" id="UP001054857">
    <property type="component" value="Unassembled WGS sequence"/>
</dbReference>
<dbReference type="AlphaFoldDB" id="A0AAD3DHQ7"/>
<proteinExistence type="predicted"/>
<dbReference type="EMBL" id="BMAR01000002">
    <property type="protein sequence ID" value="GFR42044.1"/>
    <property type="molecule type" value="Genomic_DNA"/>
</dbReference>
<evidence type="ECO:0000313" key="3">
    <source>
        <dbReference type="Proteomes" id="UP001054857"/>
    </source>
</evidence>
<organism evidence="2 3">
    <name type="scientific">Astrephomene gubernaculifera</name>
    <dbReference type="NCBI Taxonomy" id="47775"/>
    <lineage>
        <taxon>Eukaryota</taxon>
        <taxon>Viridiplantae</taxon>
        <taxon>Chlorophyta</taxon>
        <taxon>core chlorophytes</taxon>
        <taxon>Chlorophyceae</taxon>
        <taxon>CS clade</taxon>
        <taxon>Chlamydomonadales</taxon>
        <taxon>Astrephomenaceae</taxon>
        <taxon>Astrephomene</taxon>
    </lineage>
</organism>
<sequence>MGCGASTPSQAVQHGSPMQAKDTATSWELVRCSPSGHELFQKHGIPPEIAKEFVDKLGFRKTQHLNLVVEEDIKKPQTRANFCLLALRLARQHAPDFLAVIQMAAAEATTAPKMLELVLRSTTWHLESLLLDVGGVLTPAFYETWSSMETAANDLQAPCLANFYSMLAGEAAHLQALELRTKVLGA</sequence>
<feature type="non-terminal residue" evidence="2">
    <location>
        <position position="186"/>
    </location>
</feature>
<protein>
    <submittedName>
        <fullName evidence="2">Uncharacterized protein</fullName>
    </submittedName>
</protein>
<feature type="region of interest" description="Disordered" evidence="1">
    <location>
        <begin position="1"/>
        <end position="20"/>
    </location>
</feature>
<gene>
    <name evidence="2" type="ORF">Agub_g2860</name>
</gene>
<evidence type="ECO:0000256" key="1">
    <source>
        <dbReference type="SAM" id="MobiDB-lite"/>
    </source>
</evidence>
<comment type="caution">
    <text evidence="2">The sequence shown here is derived from an EMBL/GenBank/DDBJ whole genome shotgun (WGS) entry which is preliminary data.</text>
</comment>